<feature type="compositionally biased region" description="Polar residues" evidence="1">
    <location>
        <begin position="1239"/>
        <end position="1255"/>
    </location>
</feature>
<feature type="region of interest" description="Disordered" evidence="1">
    <location>
        <begin position="1293"/>
        <end position="1361"/>
    </location>
</feature>
<feature type="compositionally biased region" description="Polar residues" evidence="1">
    <location>
        <begin position="1076"/>
        <end position="1097"/>
    </location>
</feature>
<reference evidence="2 3" key="1">
    <citation type="submission" date="2024-09" db="EMBL/GenBank/DDBJ databases">
        <title>Chromosome-scale assembly of Riccia fluitans.</title>
        <authorList>
            <person name="Paukszto L."/>
            <person name="Sawicki J."/>
            <person name="Karawczyk K."/>
            <person name="Piernik-Szablinska J."/>
            <person name="Szczecinska M."/>
            <person name="Mazdziarz M."/>
        </authorList>
    </citation>
    <scope>NUCLEOTIDE SEQUENCE [LARGE SCALE GENOMIC DNA]</scope>
    <source>
        <strain evidence="2">Rf_01</strain>
        <tissue evidence="2">Aerial parts of the thallus</tissue>
    </source>
</reference>
<evidence type="ECO:0000256" key="1">
    <source>
        <dbReference type="SAM" id="MobiDB-lite"/>
    </source>
</evidence>
<feature type="compositionally biased region" description="Basic residues" evidence="1">
    <location>
        <begin position="1194"/>
        <end position="1209"/>
    </location>
</feature>
<gene>
    <name evidence="2" type="ORF">R1flu_014293</name>
</gene>
<feature type="compositionally biased region" description="Polar residues" evidence="1">
    <location>
        <begin position="1054"/>
        <end position="1065"/>
    </location>
</feature>
<feature type="compositionally biased region" description="Polar residues" evidence="1">
    <location>
        <begin position="1132"/>
        <end position="1143"/>
    </location>
</feature>
<dbReference type="EMBL" id="JBHFFA010000004">
    <property type="protein sequence ID" value="KAL2629607.1"/>
    <property type="molecule type" value="Genomic_DNA"/>
</dbReference>
<feature type="region of interest" description="Disordered" evidence="1">
    <location>
        <begin position="122"/>
        <end position="199"/>
    </location>
</feature>
<evidence type="ECO:0000313" key="2">
    <source>
        <dbReference type="EMBL" id="KAL2629607.1"/>
    </source>
</evidence>
<feature type="compositionally biased region" description="Polar residues" evidence="1">
    <location>
        <begin position="732"/>
        <end position="748"/>
    </location>
</feature>
<feature type="compositionally biased region" description="Basic and acidic residues" evidence="1">
    <location>
        <begin position="927"/>
        <end position="951"/>
    </location>
</feature>
<feature type="region of interest" description="Disordered" evidence="1">
    <location>
        <begin position="845"/>
        <end position="877"/>
    </location>
</feature>
<comment type="caution">
    <text evidence="2">The sequence shown here is derived from an EMBL/GenBank/DDBJ whole genome shotgun (WGS) entry which is preliminary data.</text>
</comment>
<organism evidence="2 3">
    <name type="scientific">Riccia fluitans</name>
    <dbReference type="NCBI Taxonomy" id="41844"/>
    <lineage>
        <taxon>Eukaryota</taxon>
        <taxon>Viridiplantae</taxon>
        <taxon>Streptophyta</taxon>
        <taxon>Embryophyta</taxon>
        <taxon>Marchantiophyta</taxon>
        <taxon>Marchantiopsida</taxon>
        <taxon>Marchantiidae</taxon>
        <taxon>Marchantiales</taxon>
        <taxon>Ricciaceae</taxon>
        <taxon>Riccia</taxon>
    </lineage>
</organism>
<sequence>MLQWMGGSRRKLRASANSLKARQQQFFELRRQQQKERGKVANGAVAASNAPEGAQRNRSLDILGLEELGCGVPTGITHEPQIVAGADQTQGAEQATTSLTKVEKHACTPNVQAITNAANESEHVLQENSKPGSAHLTSRSKSEAVSSRQLNSRTKKTREKSVNSANKPDRGLGYEQGDEIDKRSTAHTESSLPGRCGKRTREVTRSEFPTTRMTPSQTFAIDNDLFSLDSTLNFKGSQSSRSEQRSESLEISKEFRLDLWGQDLWSPTFLDKRASCLPPEYIDAAGRYVPDYENVESGLWTLPEFNSFSQNIYLEMNESPPPTAHKSSQDSILLTGGPSKDYNIYDHQISGWSPQTLWDIEVQPYEDEKTFFDSPLCCRRISQEASPRSIRPFDLEYELEQPKSFPTSSMQVMDLGLSEVPTLSIDTDLDEITQAHGARTISDEWSPKFKSQRISVDDTSSPDNWFDKILPPTRSSSPCLNDAGSSGLSKPQTGLSKLRDEVSLDGPRSLSSASVHTDFHKIAFGVQTISEKWLDEFELQRDVTVDTSSADGWVLKPQSATSSGALSRGTGSSQESKSSAQFMRLPSESFFATDPEADRSSQRNLNIKRIEDEKLHPEFDSFGVTEDSVLNLSDRCHTQTNDFDQAGIALARTDGSLSSLRNNELFEFSVFMYDAEAVTGLPKAEAMIVYFPQADRKRETSPHSISGAANDNLAVLNCHPFSTHTKDEGISAASSKRASSNQRNTSEGTPYYDRGKEKFLSGASWAGTGGERFASYSAKDEDCGVVDLLAEKLEVDALSQKLREFELELLQSTSVTYATKNVLENQESYSPKPWDTRKYEFTGSSKRSLQISTDDSHFHGTRIGNQNQRNPSKSSDALKSWTAGCDILDHDSLWVRIPEETRAYRGKIEKTQDTSYGSETRGGNLRMKREDRSSQSRGQRESHGSNDEGPGKKRSKRELFSATDQTDDKVQRQETSLGYSWNSHKQKLASVGGNGSSSRQEALLCFEPMPSDKPGSNLKDEKSAAVLSQRRASLDSSKDSGCASGRDVAGYRNPETNRNSLSSNALGKEPRGCPSSEENLQHQATSHRSSLGNTRNGTPPRVERQVSNGSVIRKKIEKDFTPSSKKKEAQVDDQTQLLENEGSNNEEDTAGTSDGHGGSKPKSSFSDKISEYYETYFPHIETMPKDTSLTTSSKAKHLRQQRKDSGKKKVSSDTPEQHQQPHPEDSEEPDGQRVGNQAIPEQSNRGRITGPSLSLSGGEPFVACKLKSAERQKGKEAASAACELTVPNLTIVEDNKDEAHQGGAKQSEKGHEGDVSQDCCKQSGGEATEVETTDILTAEGSMDRSQGKIHQEPCSDSTTSMSPLQCRSYRLSLDTQRISSTGALIDPATVHAKQTSPSPKIIQASQHRVLLGVQPKTAVLNSPNQQKEEPAAETTGEHQPAQQYVTMLENFVQQLRFENRLLQEIMEKQTRDNGCSQK</sequence>
<feature type="compositionally biased region" description="Basic and acidic residues" evidence="1">
    <location>
        <begin position="1293"/>
        <end position="1314"/>
    </location>
</feature>
<dbReference type="PANTHER" id="PTHR37722:SF2">
    <property type="entry name" value="OS01G0167700 PROTEIN"/>
    <property type="match status" value="1"/>
</dbReference>
<feature type="region of interest" description="Disordered" evidence="1">
    <location>
        <begin position="554"/>
        <end position="581"/>
    </location>
</feature>
<name>A0ABD1YIU4_9MARC</name>
<feature type="compositionally biased region" description="Polar residues" evidence="1">
    <location>
        <begin position="973"/>
        <end position="983"/>
    </location>
</feature>
<evidence type="ECO:0000313" key="3">
    <source>
        <dbReference type="Proteomes" id="UP001605036"/>
    </source>
</evidence>
<feature type="region of interest" description="Disordered" evidence="1">
    <location>
        <begin position="1181"/>
        <end position="1259"/>
    </location>
</feature>
<proteinExistence type="predicted"/>
<feature type="compositionally biased region" description="Basic and acidic residues" evidence="1">
    <location>
        <begin position="1215"/>
        <end position="1224"/>
    </location>
</feature>
<feature type="compositionally biased region" description="Polar residues" evidence="1">
    <location>
        <begin position="126"/>
        <end position="152"/>
    </location>
</feature>
<feature type="region of interest" description="Disordered" evidence="1">
    <location>
        <begin position="1417"/>
        <end position="1440"/>
    </location>
</feature>
<protein>
    <submittedName>
        <fullName evidence="2">Uncharacterized protein</fullName>
    </submittedName>
</protein>
<feature type="region of interest" description="Disordered" evidence="1">
    <location>
        <begin position="906"/>
        <end position="1166"/>
    </location>
</feature>
<dbReference type="Proteomes" id="UP001605036">
    <property type="component" value="Unassembled WGS sequence"/>
</dbReference>
<feature type="compositionally biased region" description="Polar residues" evidence="1">
    <location>
        <begin position="558"/>
        <end position="581"/>
    </location>
</feature>
<feature type="compositionally biased region" description="Basic and acidic residues" evidence="1">
    <location>
        <begin position="1341"/>
        <end position="1353"/>
    </location>
</feature>
<accession>A0ABD1YIU4</accession>
<feature type="region of interest" description="Disordered" evidence="1">
    <location>
        <begin position="476"/>
        <end position="495"/>
    </location>
</feature>
<feature type="compositionally biased region" description="Basic and acidic residues" evidence="1">
    <location>
        <begin position="1114"/>
        <end position="1130"/>
    </location>
</feature>
<feature type="compositionally biased region" description="Polar residues" evidence="1">
    <location>
        <begin position="863"/>
        <end position="877"/>
    </location>
</feature>
<feature type="region of interest" description="Disordered" evidence="1">
    <location>
        <begin position="726"/>
        <end position="754"/>
    </location>
</feature>
<keyword evidence="3" id="KW-1185">Reference proteome</keyword>
<dbReference type="PANTHER" id="PTHR37722">
    <property type="entry name" value="OS01G0167700 PROTEIN"/>
    <property type="match status" value="1"/>
</dbReference>